<dbReference type="OrthoDB" id="5278943at2759"/>
<dbReference type="EMBL" id="CAMKVN010009207">
    <property type="protein sequence ID" value="CAI2193194.1"/>
    <property type="molecule type" value="Genomic_DNA"/>
</dbReference>
<feature type="non-terminal residue" evidence="1">
    <location>
        <position position="1"/>
    </location>
</feature>
<dbReference type="InterPro" id="IPR028065">
    <property type="entry name" value="TERB2"/>
</dbReference>
<protein>
    <submittedName>
        <fullName evidence="1">16264_t:CDS:1</fullName>
    </submittedName>
</protein>
<accession>A0A9W4X808</accession>
<comment type="caution">
    <text evidence="1">The sequence shown here is derived from an EMBL/GenBank/DDBJ whole genome shotgun (WGS) entry which is preliminary data.</text>
</comment>
<evidence type="ECO:0000313" key="2">
    <source>
        <dbReference type="Proteomes" id="UP001153678"/>
    </source>
</evidence>
<name>A0A9W4X808_9GLOM</name>
<proteinExistence type="predicted"/>
<evidence type="ECO:0000313" key="1">
    <source>
        <dbReference type="EMBL" id="CAI2193194.1"/>
    </source>
</evidence>
<dbReference type="AlphaFoldDB" id="A0A9W4X808"/>
<sequence length="51" mass="5724">GTSAWFSSSVDQTYIDLWIGQGGSVESTCNADLLPEYLFSCDPEQQETQRY</sequence>
<dbReference type="Proteomes" id="UP001153678">
    <property type="component" value="Unassembled WGS sequence"/>
</dbReference>
<keyword evidence="2" id="KW-1185">Reference proteome</keyword>
<dbReference type="Pfam" id="PF15101">
    <property type="entry name" value="TERB2"/>
    <property type="match status" value="1"/>
</dbReference>
<gene>
    <name evidence="1" type="ORF">FWILDA_LOCUS15952</name>
</gene>
<reference evidence="1" key="1">
    <citation type="submission" date="2022-08" db="EMBL/GenBank/DDBJ databases">
        <authorList>
            <person name="Kallberg Y."/>
            <person name="Tangrot J."/>
            <person name="Rosling A."/>
        </authorList>
    </citation>
    <scope>NUCLEOTIDE SEQUENCE</scope>
    <source>
        <strain evidence="1">Wild A</strain>
    </source>
</reference>
<organism evidence="1 2">
    <name type="scientific">Funneliformis geosporum</name>
    <dbReference type="NCBI Taxonomy" id="1117311"/>
    <lineage>
        <taxon>Eukaryota</taxon>
        <taxon>Fungi</taxon>
        <taxon>Fungi incertae sedis</taxon>
        <taxon>Mucoromycota</taxon>
        <taxon>Glomeromycotina</taxon>
        <taxon>Glomeromycetes</taxon>
        <taxon>Glomerales</taxon>
        <taxon>Glomeraceae</taxon>
        <taxon>Funneliformis</taxon>
    </lineage>
</organism>